<dbReference type="InterPro" id="IPR000447">
    <property type="entry name" value="G3P_DH_FAD-dep"/>
</dbReference>
<dbReference type="STRING" id="44742.AXF13_04395"/>
<dbReference type="GO" id="GO:0019563">
    <property type="term" value="P:glycerol catabolic process"/>
    <property type="evidence" value="ECO:0007669"/>
    <property type="project" value="UniProtKB-UniPathway"/>
</dbReference>
<dbReference type="InterPro" id="IPR041854">
    <property type="entry name" value="BFD-like_2Fe2S-bd_dom_sf"/>
</dbReference>
<evidence type="ECO:0000313" key="7">
    <source>
        <dbReference type="EMBL" id="AMD89410.1"/>
    </source>
</evidence>
<dbReference type="UniPathway" id="UPA00618">
    <property type="reaction ID" value="UER00673"/>
</dbReference>
<evidence type="ECO:0000256" key="2">
    <source>
        <dbReference type="ARBA" id="ARBA00007330"/>
    </source>
</evidence>
<keyword evidence="3" id="KW-0285">Flavoprotein</keyword>
<sequence>MLETTVVVIGGGATGMGTLRDLCMRGVPAILLEQGGLAHGTSSRFHGLLHSGGRYAVNDNESARECIEENMIVRRIGRQCVEETEGFFALTPGDDPAYVTPWAEACHKAGIDAQELDVAEALRLEPNLAPDIRRVFRVPDSCVDGFRLVLHNAMSAKRYGGQVLTYHEVTAIHQNNGTVCGVTALDRISGEMVEISCQSVVNAAGSWSGRIAGLAGLDVAVSPDRGTLIVFNHRFTSRVVNRLHPGADGDIFVPHGSITILGTTSTPTDRPDDTTPTYGEVLRLLDLGEPLFPAVRQYRILRAFAGTRPLYTPGNAAGRKASRNFHVVDHAEQGLEGMVSIFGGKLTTYRLMAERVSDNVCARLGVHTPCRTADEALVPDPDKAVLRRAARYFPMRGLTLMADRLGDDLPAVLQQAELAGLAEKQAEQEHAGGGDGNPLLCECEMVSLAEIECVARDPSTHSLSDIRLRTRLGMGTCQGTFCSLRTIGALVEHGVPLELSPTDNVRRFLQERWRGLRPALWGTQAREMELGRAVYAGTLNLDGAADEQDN</sequence>
<comment type="similarity">
    <text evidence="2">Belongs to the FAD-dependent glycerol-3-phosphate dehydrogenase family.</text>
</comment>
<dbReference type="GO" id="GO:0004368">
    <property type="term" value="F:glycerol-3-phosphate dehydrogenase (quinone) activity"/>
    <property type="evidence" value="ECO:0007669"/>
    <property type="project" value="InterPro"/>
</dbReference>
<accession>A0A0X8JIF6</accession>
<dbReference type="CDD" id="cd19946">
    <property type="entry name" value="GlpA-like_Fer2_BFD-like"/>
    <property type="match status" value="1"/>
</dbReference>
<evidence type="ECO:0000256" key="5">
    <source>
        <dbReference type="ARBA" id="ARBA00023002"/>
    </source>
</evidence>
<reference evidence="8" key="1">
    <citation type="submission" date="2016-02" db="EMBL/GenBank/DDBJ databases">
        <authorList>
            <person name="Holder M.E."/>
            <person name="Ajami N.J."/>
            <person name="Petrosino J.F."/>
        </authorList>
    </citation>
    <scope>NUCLEOTIDE SEQUENCE [LARGE SCALE GENOMIC DNA]</scope>
    <source>
        <strain evidence="8">CCUG 45958</strain>
    </source>
</reference>
<feature type="domain" description="FAD dependent oxidoreductase" evidence="6">
    <location>
        <begin position="6"/>
        <end position="350"/>
    </location>
</feature>
<dbReference type="Pfam" id="PF01266">
    <property type="entry name" value="DAO"/>
    <property type="match status" value="1"/>
</dbReference>
<evidence type="ECO:0000313" key="8">
    <source>
        <dbReference type="Proteomes" id="UP000069241"/>
    </source>
</evidence>
<keyword evidence="4" id="KW-0274">FAD</keyword>
<dbReference type="SUPFAM" id="SSF54373">
    <property type="entry name" value="FAD-linked reductases, C-terminal domain"/>
    <property type="match status" value="1"/>
</dbReference>
<name>A0A0X8JIF6_9BACT</name>
<evidence type="ECO:0000256" key="3">
    <source>
        <dbReference type="ARBA" id="ARBA00022630"/>
    </source>
</evidence>
<dbReference type="GO" id="GO:0009331">
    <property type="term" value="C:glycerol-3-phosphate dehydrogenase (FAD) complex"/>
    <property type="evidence" value="ECO:0007669"/>
    <property type="project" value="InterPro"/>
</dbReference>
<keyword evidence="5" id="KW-0560">Oxidoreductase</keyword>
<dbReference type="KEGG" id="dfi:AXF13_04395"/>
<dbReference type="GO" id="GO:0010181">
    <property type="term" value="F:FMN binding"/>
    <property type="evidence" value="ECO:0007669"/>
    <property type="project" value="InterPro"/>
</dbReference>
<dbReference type="InterPro" id="IPR017752">
    <property type="entry name" value="G3P_DH_GlpA_su"/>
</dbReference>
<dbReference type="Gene3D" id="1.10.10.1100">
    <property type="entry name" value="BFD-like [2Fe-2S]-binding domain"/>
    <property type="match status" value="1"/>
</dbReference>
<dbReference type="RefSeq" id="WP_062251787.1">
    <property type="nucleotide sequence ID" value="NZ_CP014229.1"/>
</dbReference>
<dbReference type="GO" id="GO:0006072">
    <property type="term" value="P:glycerol-3-phosphate metabolic process"/>
    <property type="evidence" value="ECO:0007669"/>
    <property type="project" value="InterPro"/>
</dbReference>
<dbReference type="PROSITE" id="PS00978">
    <property type="entry name" value="FAD_G3PDH_2"/>
    <property type="match status" value="1"/>
</dbReference>
<dbReference type="NCBIfam" id="NF008313">
    <property type="entry name" value="PRK11101.1"/>
    <property type="match status" value="1"/>
</dbReference>
<keyword evidence="8" id="KW-1185">Reference proteome</keyword>
<evidence type="ECO:0000259" key="6">
    <source>
        <dbReference type="Pfam" id="PF01266"/>
    </source>
</evidence>
<dbReference type="SUPFAM" id="SSF51905">
    <property type="entry name" value="FAD/NAD(P)-binding domain"/>
    <property type="match status" value="1"/>
</dbReference>
<evidence type="ECO:0000256" key="1">
    <source>
        <dbReference type="ARBA" id="ARBA00001974"/>
    </source>
</evidence>
<protein>
    <submittedName>
        <fullName evidence="7">Glycerol-3-phosphate dehydrogenase, anaerobic, A subunit</fullName>
    </submittedName>
</protein>
<gene>
    <name evidence="7" type="ORF">AXF13_04395</name>
</gene>
<dbReference type="PRINTS" id="PR01001">
    <property type="entry name" value="FADG3PDH"/>
</dbReference>
<dbReference type="PANTHER" id="PTHR11985">
    <property type="entry name" value="GLYCEROL-3-PHOSPHATE DEHYDROGENASE"/>
    <property type="match status" value="1"/>
</dbReference>
<evidence type="ECO:0000256" key="4">
    <source>
        <dbReference type="ARBA" id="ARBA00022827"/>
    </source>
</evidence>
<proteinExistence type="inferred from homology"/>
<dbReference type="NCBIfam" id="TIGR03377">
    <property type="entry name" value="glycerol3P_GlpA"/>
    <property type="match status" value="1"/>
</dbReference>
<dbReference type="GO" id="GO:0050660">
    <property type="term" value="F:flavin adenine dinucleotide binding"/>
    <property type="evidence" value="ECO:0007669"/>
    <property type="project" value="InterPro"/>
</dbReference>
<dbReference type="InterPro" id="IPR006076">
    <property type="entry name" value="FAD-dep_OxRdtase"/>
</dbReference>
<dbReference type="GO" id="GO:0005886">
    <property type="term" value="C:plasma membrane"/>
    <property type="evidence" value="ECO:0007669"/>
    <property type="project" value="InterPro"/>
</dbReference>
<comment type="cofactor">
    <cofactor evidence="1">
        <name>FAD</name>
        <dbReference type="ChEBI" id="CHEBI:57692"/>
    </cofactor>
</comment>
<dbReference type="Gene3D" id="3.50.50.60">
    <property type="entry name" value="FAD/NAD(P)-binding domain"/>
    <property type="match status" value="3"/>
</dbReference>
<organism evidence="7 8">
    <name type="scientific">Desulfovibrio fairfieldensis</name>
    <dbReference type="NCBI Taxonomy" id="44742"/>
    <lineage>
        <taxon>Bacteria</taxon>
        <taxon>Pseudomonadati</taxon>
        <taxon>Thermodesulfobacteriota</taxon>
        <taxon>Desulfovibrionia</taxon>
        <taxon>Desulfovibrionales</taxon>
        <taxon>Desulfovibrionaceae</taxon>
        <taxon>Desulfovibrio</taxon>
    </lineage>
</organism>
<dbReference type="AlphaFoldDB" id="A0A0X8JIF6"/>
<dbReference type="InterPro" id="IPR036188">
    <property type="entry name" value="FAD/NAD-bd_sf"/>
</dbReference>
<dbReference type="EMBL" id="CP014229">
    <property type="protein sequence ID" value="AMD89410.1"/>
    <property type="molecule type" value="Genomic_DNA"/>
</dbReference>
<dbReference type="PANTHER" id="PTHR11985:SF15">
    <property type="entry name" value="GLYCEROL-3-PHOSPHATE DEHYDROGENASE, MITOCHONDRIAL"/>
    <property type="match status" value="1"/>
</dbReference>
<dbReference type="Proteomes" id="UP000069241">
    <property type="component" value="Chromosome"/>
</dbReference>